<evidence type="ECO:0000313" key="5">
    <source>
        <dbReference type="Proteomes" id="UP001176883"/>
    </source>
</evidence>
<evidence type="ECO:0000259" key="3">
    <source>
        <dbReference type="PROSITE" id="PS51352"/>
    </source>
</evidence>
<dbReference type="RefSeq" id="WP_303276815.1">
    <property type="nucleotide sequence ID" value="NZ_JAUOEK010000066.1"/>
</dbReference>
<dbReference type="Pfam" id="PF00578">
    <property type="entry name" value="AhpC-TSA"/>
    <property type="match status" value="1"/>
</dbReference>
<feature type="signal peptide" evidence="2">
    <location>
        <begin position="1"/>
        <end position="21"/>
    </location>
</feature>
<dbReference type="Gene3D" id="3.40.30.10">
    <property type="entry name" value="Glutaredoxin"/>
    <property type="match status" value="1"/>
</dbReference>
<proteinExistence type="predicted"/>
<feature type="domain" description="Thioredoxin" evidence="3">
    <location>
        <begin position="78"/>
        <end position="231"/>
    </location>
</feature>
<keyword evidence="5" id="KW-1185">Reference proteome</keyword>
<dbReference type="PANTHER" id="PTHR43640">
    <property type="entry name" value="OS07G0260300 PROTEIN"/>
    <property type="match status" value="1"/>
</dbReference>
<feature type="chain" id="PRO_5046823884" evidence="2">
    <location>
        <begin position="22"/>
        <end position="252"/>
    </location>
</feature>
<dbReference type="InterPro" id="IPR036249">
    <property type="entry name" value="Thioredoxin-like_sf"/>
</dbReference>
<feature type="compositionally biased region" description="Basic and acidic residues" evidence="1">
    <location>
        <begin position="26"/>
        <end position="59"/>
    </location>
</feature>
<sequence>MKKLILCIALVGLVSSVIVSCNNKTKENTDVSAENDKPERKGPPPGDRKGPPHNGERKGPPGGHGPEQTKTLEEIGGYKIGEVATDFNLKNVDGSMVSLASIDNAKGYIVTFTCNECPFAKMYEDRLIELHNKYATKGYSVIAINPNNPENEKEGYEAMQKRAKEKGFPFVYLVDEGQKIYPKYGAVRTPHVFLLDKERKVQYIGTIDDNARSSENVKIKYLENAIEALEKGEKPNPSLTKAIGCPIKANRV</sequence>
<comment type="caution">
    <text evidence="4">The sequence shown here is derived from an EMBL/GenBank/DDBJ whole genome shotgun (WGS) entry which is preliminary data.</text>
</comment>
<reference evidence="4" key="1">
    <citation type="submission" date="2023-07" db="EMBL/GenBank/DDBJ databases">
        <title>Two novel species in the genus Flavivirga.</title>
        <authorList>
            <person name="Kwon K."/>
        </authorList>
    </citation>
    <scope>NUCLEOTIDE SEQUENCE</scope>
    <source>
        <strain evidence="4">KCTC 52353</strain>
    </source>
</reference>
<organism evidence="4 5">
    <name type="scientific">Flavivirga aquimarina</name>
    <dbReference type="NCBI Taxonomy" id="2027862"/>
    <lineage>
        <taxon>Bacteria</taxon>
        <taxon>Pseudomonadati</taxon>
        <taxon>Bacteroidota</taxon>
        <taxon>Flavobacteriia</taxon>
        <taxon>Flavobacteriales</taxon>
        <taxon>Flavobacteriaceae</taxon>
        <taxon>Flavivirga</taxon>
    </lineage>
</organism>
<feature type="region of interest" description="Disordered" evidence="1">
    <location>
        <begin position="26"/>
        <end position="70"/>
    </location>
</feature>
<dbReference type="InterPro" id="IPR013766">
    <property type="entry name" value="Thioredoxin_domain"/>
</dbReference>
<dbReference type="CDD" id="cd02969">
    <property type="entry name" value="PRX_like1"/>
    <property type="match status" value="1"/>
</dbReference>
<evidence type="ECO:0000256" key="2">
    <source>
        <dbReference type="SAM" id="SignalP"/>
    </source>
</evidence>
<keyword evidence="2" id="KW-0732">Signal</keyword>
<dbReference type="InterPro" id="IPR000866">
    <property type="entry name" value="AhpC/TSA"/>
</dbReference>
<evidence type="ECO:0000313" key="4">
    <source>
        <dbReference type="EMBL" id="MDO5969128.1"/>
    </source>
</evidence>
<dbReference type="SUPFAM" id="SSF52833">
    <property type="entry name" value="Thioredoxin-like"/>
    <property type="match status" value="1"/>
</dbReference>
<name>A0ABT8W7Q4_9FLAO</name>
<dbReference type="PANTHER" id="PTHR43640:SF1">
    <property type="entry name" value="THIOREDOXIN-DEPENDENT PEROXIREDOXIN"/>
    <property type="match status" value="1"/>
</dbReference>
<dbReference type="Proteomes" id="UP001176883">
    <property type="component" value="Unassembled WGS sequence"/>
</dbReference>
<accession>A0ABT8W7Q4</accession>
<dbReference type="InterPro" id="IPR047262">
    <property type="entry name" value="PRX-like1"/>
</dbReference>
<gene>
    <name evidence="4" type="ORF">Q4Q35_04840</name>
</gene>
<protein>
    <submittedName>
        <fullName evidence="4">Thioredoxin family protein</fullName>
    </submittedName>
</protein>
<evidence type="ECO:0000256" key="1">
    <source>
        <dbReference type="SAM" id="MobiDB-lite"/>
    </source>
</evidence>
<dbReference type="PROSITE" id="PS51257">
    <property type="entry name" value="PROKAR_LIPOPROTEIN"/>
    <property type="match status" value="1"/>
</dbReference>
<dbReference type="PROSITE" id="PS51352">
    <property type="entry name" value="THIOREDOXIN_2"/>
    <property type="match status" value="1"/>
</dbReference>
<dbReference type="EMBL" id="JAUOEK010000066">
    <property type="protein sequence ID" value="MDO5969128.1"/>
    <property type="molecule type" value="Genomic_DNA"/>
</dbReference>